<accession>X0ZDA1</accession>
<organism evidence="1">
    <name type="scientific">marine sediment metagenome</name>
    <dbReference type="NCBI Taxonomy" id="412755"/>
    <lineage>
        <taxon>unclassified sequences</taxon>
        <taxon>metagenomes</taxon>
        <taxon>ecological metagenomes</taxon>
    </lineage>
</organism>
<feature type="non-terminal residue" evidence="1">
    <location>
        <position position="1"/>
    </location>
</feature>
<name>X0ZDA1_9ZZZZ</name>
<sequence>EVFQSFTTATGSHPVTEAYNAYPCHTKGRLKVLCFTSDSQPDHFQLNGVGDFAFDEVCSTPDGTQRDEDNANELVRRWNGCTVAERKASELDMAALGLIASLERFDFIKDLENLKEEHDSPQTFDDFQRLKALVCPTA</sequence>
<comment type="caution">
    <text evidence="1">The sequence shown here is derived from an EMBL/GenBank/DDBJ whole genome shotgun (WGS) entry which is preliminary data.</text>
</comment>
<dbReference type="EMBL" id="BARS01051537">
    <property type="protein sequence ID" value="GAG46346.1"/>
    <property type="molecule type" value="Genomic_DNA"/>
</dbReference>
<proteinExistence type="predicted"/>
<reference evidence="1" key="1">
    <citation type="journal article" date="2014" name="Front. Microbiol.">
        <title>High frequency of phylogenetically diverse reductive dehalogenase-homologous genes in deep subseafloor sedimentary metagenomes.</title>
        <authorList>
            <person name="Kawai M."/>
            <person name="Futagami T."/>
            <person name="Toyoda A."/>
            <person name="Takaki Y."/>
            <person name="Nishi S."/>
            <person name="Hori S."/>
            <person name="Arai W."/>
            <person name="Tsubouchi T."/>
            <person name="Morono Y."/>
            <person name="Uchiyama I."/>
            <person name="Ito T."/>
            <person name="Fujiyama A."/>
            <person name="Inagaki F."/>
            <person name="Takami H."/>
        </authorList>
    </citation>
    <scope>NUCLEOTIDE SEQUENCE</scope>
    <source>
        <strain evidence="1">Expedition CK06-06</strain>
    </source>
</reference>
<dbReference type="AlphaFoldDB" id="X0ZDA1"/>
<protein>
    <submittedName>
        <fullName evidence="1">Uncharacterized protein</fullName>
    </submittedName>
</protein>
<gene>
    <name evidence="1" type="ORF">S01H1_76746</name>
</gene>
<evidence type="ECO:0000313" key="1">
    <source>
        <dbReference type="EMBL" id="GAG46346.1"/>
    </source>
</evidence>